<evidence type="ECO:0000313" key="2">
    <source>
        <dbReference type="Proteomes" id="UP000051249"/>
    </source>
</evidence>
<dbReference type="OrthoDB" id="2135506at2"/>
<dbReference type="GO" id="GO:0030153">
    <property type="term" value="P:bacteriocin immunity"/>
    <property type="evidence" value="ECO:0007669"/>
    <property type="project" value="InterPro"/>
</dbReference>
<dbReference type="RefSeq" id="WP_057799280.1">
    <property type="nucleotide sequence ID" value="NZ_BJZZ01000013.1"/>
</dbReference>
<comment type="caution">
    <text evidence="1">The sequence shown here is derived from an EMBL/GenBank/DDBJ whole genome shotgun (WGS) entry which is preliminary data.</text>
</comment>
<protein>
    <recommendedName>
        <fullName evidence="3">Bacteriocin immunity protein</fullName>
    </recommendedName>
</protein>
<dbReference type="AlphaFoldDB" id="A0A0R2NHE6"/>
<proteinExistence type="predicted"/>
<accession>A0A0R2NHE6</accession>
<evidence type="ECO:0008006" key="3">
    <source>
        <dbReference type="Google" id="ProtNLM"/>
    </source>
</evidence>
<dbReference type="PATRIC" id="fig|480391.4.peg.364"/>
<sequence>MKKLKWFSGGKDRKEEAITAISKLINNLDSKSNGYNALHDTLQNYQVELENGESSVPLVLSRMNIEISNTIQKNNIVLSDAQLTEFKKLSVLSSIRYGY</sequence>
<evidence type="ECO:0000313" key="1">
    <source>
        <dbReference type="EMBL" id="KRO25231.1"/>
    </source>
</evidence>
<keyword evidence="2" id="KW-1185">Reference proteome</keyword>
<gene>
    <name evidence="1" type="ORF">IV88_GL000360</name>
</gene>
<dbReference type="InterPro" id="IPR015046">
    <property type="entry name" value="LciA_Immunity-like"/>
</dbReference>
<dbReference type="Pfam" id="PF08951">
    <property type="entry name" value="EntA_Immun"/>
    <property type="match status" value="1"/>
</dbReference>
<organism evidence="1 2">
    <name type="scientific">Pediococcus argentinicus</name>
    <dbReference type="NCBI Taxonomy" id="480391"/>
    <lineage>
        <taxon>Bacteria</taxon>
        <taxon>Bacillati</taxon>
        <taxon>Bacillota</taxon>
        <taxon>Bacilli</taxon>
        <taxon>Lactobacillales</taxon>
        <taxon>Lactobacillaceae</taxon>
        <taxon>Pediococcus</taxon>
    </lineage>
</organism>
<dbReference type="InterPro" id="IPR053739">
    <property type="entry name" value="Bact_Immunity_Domain_sf"/>
</dbReference>
<dbReference type="Gene3D" id="1.20.1440.140">
    <property type="match status" value="1"/>
</dbReference>
<dbReference type="EMBL" id="JQCQ01000014">
    <property type="protein sequence ID" value="KRO25231.1"/>
    <property type="molecule type" value="Genomic_DNA"/>
</dbReference>
<dbReference type="Proteomes" id="UP000051249">
    <property type="component" value="Unassembled WGS sequence"/>
</dbReference>
<name>A0A0R2NHE6_9LACO</name>
<reference evidence="1 2" key="1">
    <citation type="journal article" date="2015" name="Genome Announc.">
        <title>Expanding the biotechnology potential of lactobacilli through comparative genomics of 213 strains and associated genera.</title>
        <authorList>
            <person name="Sun Z."/>
            <person name="Harris H.M."/>
            <person name="McCann A."/>
            <person name="Guo C."/>
            <person name="Argimon S."/>
            <person name="Zhang W."/>
            <person name="Yang X."/>
            <person name="Jeffery I.B."/>
            <person name="Cooney J.C."/>
            <person name="Kagawa T.F."/>
            <person name="Liu W."/>
            <person name="Song Y."/>
            <person name="Salvetti E."/>
            <person name="Wrobel A."/>
            <person name="Rasinkangas P."/>
            <person name="Parkhill J."/>
            <person name="Rea M.C."/>
            <person name="O'Sullivan O."/>
            <person name="Ritari J."/>
            <person name="Douillard F.P."/>
            <person name="Paul Ross R."/>
            <person name="Yang R."/>
            <person name="Briner A.E."/>
            <person name="Felis G.E."/>
            <person name="de Vos W.M."/>
            <person name="Barrangou R."/>
            <person name="Klaenhammer T.R."/>
            <person name="Caufield P.W."/>
            <person name="Cui Y."/>
            <person name="Zhang H."/>
            <person name="O'Toole P.W."/>
        </authorList>
    </citation>
    <scope>NUCLEOTIDE SEQUENCE [LARGE SCALE GENOMIC DNA]</scope>
    <source>
        <strain evidence="1 2">DSM 23026</strain>
    </source>
</reference>